<evidence type="ECO:0000313" key="2">
    <source>
        <dbReference type="EMBL" id="KAF2298957.1"/>
    </source>
</evidence>
<feature type="region of interest" description="Disordered" evidence="1">
    <location>
        <begin position="1"/>
        <end position="20"/>
    </location>
</feature>
<keyword evidence="3" id="KW-1185">Reference proteome</keyword>
<dbReference type="PANTHER" id="PTHR33601:SF21">
    <property type="entry name" value="PROTEIN LITTLE ZIPPER 1-LIKE"/>
    <property type="match status" value="1"/>
</dbReference>
<dbReference type="EMBL" id="JAAGAX010000011">
    <property type="protein sequence ID" value="KAF2298957.1"/>
    <property type="molecule type" value="Genomic_DNA"/>
</dbReference>
<evidence type="ECO:0000313" key="3">
    <source>
        <dbReference type="Proteomes" id="UP000467840"/>
    </source>
</evidence>
<protein>
    <submittedName>
        <fullName evidence="2">Uncharacterized protein</fullName>
    </submittedName>
</protein>
<reference evidence="2 3" key="1">
    <citation type="journal article" date="2020" name="Mol. Plant">
        <title>The Chromosome-Based Rubber Tree Genome Provides New Insights into Spurge Genome Evolution and Rubber Biosynthesis.</title>
        <authorList>
            <person name="Liu J."/>
            <person name="Shi C."/>
            <person name="Shi C.C."/>
            <person name="Li W."/>
            <person name="Zhang Q.J."/>
            <person name="Zhang Y."/>
            <person name="Li K."/>
            <person name="Lu H.F."/>
            <person name="Shi C."/>
            <person name="Zhu S.T."/>
            <person name="Xiao Z.Y."/>
            <person name="Nan H."/>
            <person name="Yue Y."/>
            <person name="Zhu X.G."/>
            <person name="Wu Y."/>
            <person name="Hong X.N."/>
            <person name="Fan G.Y."/>
            <person name="Tong Y."/>
            <person name="Zhang D."/>
            <person name="Mao C.L."/>
            <person name="Liu Y.L."/>
            <person name="Hao S.J."/>
            <person name="Liu W.Q."/>
            <person name="Lv M.Q."/>
            <person name="Zhang H.B."/>
            <person name="Liu Y."/>
            <person name="Hu-Tang G.R."/>
            <person name="Wang J.P."/>
            <person name="Wang J.H."/>
            <person name="Sun Y.H."/>
            <person name="Ni S.B."/>
            <person name="Chen W.B."/>
            <person name="Zhang X.C."/>
            <person name="Jiao Y.N."/>
            <person name="Eichler E.E."/>
            <person name="Li G.H."/>
            <person name="Liu X."/>
            <person name="Gao L.Z."/>
        </authorList>
    </citation>
    <scope>NUCLEOTIDE SEQUENCE [LARGE SCALE GENOMIC DNA]</scope>
    <source>
        <strain evidence="3">cv. GT1</strain>
        <tissue evidence="2">Leaf</tissue>
    </source>
</reference>
<dbReference type="AlphaFoldDB" id="A0A6A6LEG0"/>
<evidence type="ECO:0000256" key="1">
    <source>
        <dbReference type="SAM" id="MobiDB-lite"/>
    </source>
</evidence>
<sequence>MGTNRVDKFPSPPFYPAKKSNDQRNLRFKFLDFPEECKEEDEGKDMELKNLKLYLENQSIVEENEKLRKKANLLHQENLALMSSNVQFLVRALPRQPYLAINRGHYTDLETQRFLGRFSVDLYIRNAAMHIVALHKQILLRQKWIYVMSNWISASQPGSSFSQIMVPSRNTVRTEEGYACDIEALNNKEQKRSAGRRNGLSGSFLGMV</sequence>
<dbReference type="Proteomes" id="UP000467840">
    <property type="component" value="Chromosome 1"/>
</dbReference>
<proteinExistence type="predicted"/>
<gene>
    <name evidence="2" type="ORF">GH714_029344</name>
</gene>
<dbReference type="PANTHER" id="PTHR33601">
    <property type="entry name" value="PROTEIN LITTLE ZIPPER 4"/>
    <property type="match status" value="1"/>
</dbReference>
<name>A0A6A6LEG0_HEVBR</name>
<dbReference type="InterPro" id="IPR039312">
    <property type="entry name" value="ZPR"/>
</dbReference>
<comment type="caution">
    <text evidence="2">The sequence shown here is derived from an EMBL/GenBank/DDBJ whole genome shotgun (WGS) entry which is preliminary data.</text>
</comment>
<organism evidence="2 3">
    <name type="scientific">Hevea brasiliensis</name>
    <name type="common">Para rubber tree</name>
    <name type="synonym">Siphonia brasiliensis</name>
    <dbReference type="NCBI Taxonomy" id="3981"/>
    <lineage>
        <taxon>Eukaryota</taxon>
        <taxon>Viridiplantae</taxon>
        <taxon>Streptophyta</taxon>
        <taxon>Embryophyta</taxon>
        <taxon>Tracheophyta</taxon>
        <taxon>Spermatophyta</taxon>
        <taxon>Magnoliopsida</taxon>
        <taxon>eudicotyledons</taxon>
        <taxon>Gunneridae</taxon>
        <taxon>Pentapetalae</taxon>
        <taxon>rosids</taxon>
        <taxon>fabids</taxon>
        <taxon>Malpighiales</taxon>
        <taxon>Euphorbiaceae</taxon>
        <taxon>Crotonoideae</taxon>
        <taxon>Micrandreae</taxon>
        <taxon>Hevea</taxon>
    </lineage>
</organism>
<accession>A0A6A6LEG0</accession>